<evidence type="ECO:0000259" key="2">
    <source>
        <dbReference type="SMART" id="SM00642"/>
    </source>
</evidence>
<dbReference type="PANTHER" id="PTHR10357:SF184">
    <property type="entry name" value="OLIGO-1,6-GLUCOSIDASE 1"/>
    <property type="match status" value="1"/>
</dbReference>
<evidence type="ECO:0000313" key="3">
    <source>
        <dbReference type="EMBL" id="NKI31551.1"/>
    </source>
</evidence>
<dbReference type="RefSeq" id="WP_168551717.1">
    <property type="nucleotide sequence ID" value="NZ_JAAWWL010000001.1"/>
</dbReference>
<keyword evidence="1" id="KW-0378">Hydrolase</keyword>
<organism evidence="3 4">
    <name type="scientific">Croceivirga thetidis</name>
    <dbReference type="NCBI Taxonomy" id="2721623"/>
    <lineage>
        <taxon>Bacteria</taxon>
        <taxon>Pseudomonadati</taxon>
        <taxon>Bacteroidota</taxon>
        <taxon>Flavobacteriia</taxon>
        <taxon>Flavobacteriales</taxon>
        <taxon>Flavobacteriaceae</taxon>
        <taxon>Croceivirga</taxon>
    </lineage>
</organism>
<feature type="domain" description="Glycosyl hydrolase family 13 catalytic" evidence="2">
    <location>
        <begin position="13"/>
        <end position="417"/>
    </location>
</feature>
<name>A0ABX1GR85_9FLAO</name>
<proteinExistence type="predicted"/>
<comment type="caution">
    <text evidence="3">The sequence shown here is derived from an EMBL/GenBank/DDBJ whole genome shotgun (WGS) entry which is preliminary data.</text>
</comment>
<dbReference type="Pfam" id="PF00128">
    <property type="entry name" value="Alpha-amylase"/>
    <property type="match status" value="1"/>
</dbReference>
<dbReference type="Gene3D" id="2.60.40.1180">
    <property type="entry name" value="Golgi alpha-mannosidase II"/>
    <property type="match status" value="1"/>
</dbReference>
<dbReference type="Proteomes" id="UP000718451">
    <property type="component" value="Unassembled WGS sequence"/>
</dbReference>
<dbReference type="Gene3D" id="3.20.20.80">
    <property type="entry name" value="Glycosidases"/>
    <property type="match status" value="1"/>
</dbReference>
<dbReference type="CDD" id="cd11333">
    <property type="entry name" value="AmyAc_SI_OligoGlu_DGase"/>
    <property type="match status" value="1"/>
</dbReference>
<evidence type="ECO:0000256" key="1">
    <source>
        <dbReference type="ARBA" id="ARBA00022801"/>
    </source>
</evidence>
<dbReference type="SUPFAM" id="SSF51445">
    <property type="entry name" value="(Trans)glycosidases"/>
    <property type="match status" value="1"/>
</dbReference>
<dbReference type="InterPro" id="IPR013780">
    <property type="entry name" value="Glyco_hydro_b"/>
</dbReference>
<dbReference type="InterPro" id="IPR006047">
    <property type="entry name" value="GH13_cat_dom"/>
</dbReference>
<sequence length="554" mass="65243">MKKTWWKESVVYQIYPRSFNDTTGSGMGDIQGIIEKLDYIKSLGADAIWLCPVYESPNDDNGYDISDYRKISEDFGGQKAFDTLLDKMHQKGLKLVMDLVANHTSDEHYWFNESRKSKENPYRDYYIWKDGKNGGPPTNWESFFNGSTWEYDQLTDQYYLHYFTKKQPDLNWENPKVRKEIFEVIEYWFEKGVDGFRMDVISLISKPDSFQDTQYVKFQDTIINIYANGPKIHQYLHEMNQAVLSKYDIMTVGEGPGIDLKNGPLYVDEKRKELDMVFHFDHLFIDCGEGGKYDPQPYDLPKFKKVFTDWDNALKNGGWGSIFLGNHDFSRMVSRFGNVDEYHLESSKLLATLLLTLRGTVYIYQGDEIGMTNVGYPSIADYNDVETLNAWNEAKKKGKDMEEFFKIVHSQSRDNARTPMQWNNSENAGFTNGTPWLQLNPNYIDINVSQQENDSNSILNYYREMVQFRKENDVLVYGDYECLNEDDNELFVYRRWDKDVEFLILHNFSENDLRFQKNMNAEEYEFCKTNVQEHLDDSYLLAPWQTKVLRKKTK</sequence>
<evidence type="ECO:0000313" key="4">
    <source>
        <dbReference type="Proteomes" id="UP000718451"/>
    </source>
</evidence>
<dbReference type="Gene3D" id="3.90.400.10">
    <property type="entry name" value="Oligo-1,6-glucosidase, Domain 2"/>
    <property type="match status" value="1"/>
</dbReference>
<dbReference type="SMART" id="SM00642">
    <property type="entry name" value="Aamy"/>
    <property type="match status" value="1"/>
</dbReference>
<dbReference type="PANTHER" id="PTHR10357">
    <property type="entry name" value="ALPHA-AMYLASE FAMILY MEMBER"/>
    <property type="match status" value="1"/>
</dbReference>
<accession>A0ABX1GR85</accession>
<gene>
    <name evidence="3" type="ORF">HCU67_06305</name>
</gene>
<dbReference type="SUPFAM" id="SSF51011">
    <property type="entry name" value="Glycosyl hydrolase domain"/>
    <property type="match status" value="1"/>
</dbReference>
<reference evidence="3 4" key="1">
    <citation type="submission" date="2020-04" db="EMBL/GenBank/DDBJ databases">
        <authorList>
            <person name="Yoon J."/>
        </authorList>
    </citation>
    <scope>NUCLEOTIDE SEQUENCE [LARGE SCALE GENOMIC DNA]</scope>
    <source>
        <strain evidence="3 4">DJ-13</strain>
    </source>
</reference>
<keyword evidence="4" id="KW-1185">Reference proteome</keyword>
<dbReference type="InterPro" id="IPR045857">
    <property type="entry name" value="O16G_dom_2"/>
</dbReference>
<dbReference type="EMBL" id="JAAWWL010000001">
    <property type="protein sequence ID" value="NKI31551.1"/>
    <property type="molecule type" value="Genomic_DNA"/>
</dbReference>
<dbReference type="NCBIfam" id="NF008183">
    <property type="entry name" value="PRK10933.1"/>
    <property type="match status" value="1"/>
</dbReference>
<protein>
    <submittedName>
        <fullName evidence="3">Alpha-glucosidase</fullName>
    </submittedName>
</protein>
<dbReference type="InterPro" id="IPR017853">
    <property type="entry name" value="GH"/>
</dbReference>